<dbReference type="EMBL" id="CAXAMN010001487">
    <property type="protein sequence ID" value="CAK8994702.1"/>
    <property type="molecule type" value="Genomic_DNA"/>
</dbReference>
<keyword evidence="3" id="KW-1185">Reference proteome</keyword>
<organism evidence="2 3">
    <name type="scientific">Durusdinium trenchii</name>
    <dbReference type="NCBI Taxonomy" id="1381693"/>
    <lineage>
        <taxon>Eukaryota</taxon>
        <taxon>Sar</taxon>
        <taxon>Alveolata</taxon>
        <taxon>Dinophyceae</taxon>
        <taxon>Suessiales</taxon>
        <taxon>Symbiodiniaceae</taxon>
        <taxon>Durusdinium</taxon>
    </lineage>
</organism>
<reference evidence="2 3" key="1">
    <citation type="submission" date="2024-02" db="EMBL/GenBank/DDBJ databases">
        <authorList>
            <person name="Chen Y."/>
            <person name="Shah S."/>
            <person name="Dougan E. K."/>
            <person name="Thang M."/>
            <person name="Chan C."/>
        </authorList>
    </citation>
    <scope>NUCLEOTIDE SEQUENCE [LARGE SCALE GENOMIC DNA]</scope>
</reference>
<protein>
    <submittedName>
        <fullName evidence="2">Uncharacterized protein</fullName>
    </submittedName>
</protein>
<feature type="region of interest" description="Disordered" evidence="1">
    <location>
        <begin position="409"/>
        <end position="455"/>
    </location>
</feature>
<sequence>MASFPDLFPGLTLAVFYDDDVLWHERLVLWRLTDLEWYVLTPDLDMYAEDLSCSGGDGPSKFKVKGKDFRYWSRVGGGSYRFAKPINDDQLLRTYIKQAFREGSKEASFDPDWRPDHVVDTKGVVQDTDVFLGPLVLHRLTDKGPANRRAMGAGVVAGGDTSGDDDRVTRPIVEADPSQVWLITENIDQYKIGDYARVDPSRDLMLGGHTGLIRVASGWAKAELILTTDAAEFVRARRGDAGSPSPSPLQATEIHENEEGSSDARTLMVDYDHQGTRFKEWRVVVADSKDYHYEDWPCEGPSTVLHLLKHDEVWWCLMDVLYLGGTFDQLNMPVLASFETVARRVQCIVDAYAAGGSGAPDWGNAKLFTGYTGPEDLVMPQLKTWAARRGKEEVELYQVEFKKKQQQPQQMATFLPEEPQNPNAVVGEGKGWNLRRRAHEPDGVQRGEPDRWIEL</sequence>
<name>A0ABP0HY34_9DINO</name>
<feature type="region of interest" description="Disordered" evidence="1">
    <location>
        <begin position="237"/>
        <end position="259"/>
    </location>
</feature>
<evidence type="ECO:0000313" key="2">
    <source>
        <dbReference type="EMBL" id="CAK8994702.1"/>
    </source>
</evidence>
<dbReference type="Proteomes" id="UP001642484">
    <property type="component" value="Unassembled WGS sequence"/>
</dbReference>
<proteinExistence type="predicted"/>
<evidence type="ECO:0000256" key="1">
    <source>
        <dbReference type="SAM" id="MobiDB-lite"/>
    </source>
</evidence>
<gene>
    <name evidence="2" type="ORF">CCMP2556_LOCUS3755</name>
</gene>
<comment type="caution">
    <text evidence="2">The sequence shown here is derived from an EMBL/GenBank/DDBJ whole genome shotgun (WGS) entry which is preliminary data.</text>
</comment>
<feature type="compositionally biased region" description="Basic and acidic residues" evidence="1">
    <location>
        <begin position="439"/>
        <end position="455"/>
    </location>
</feature>
<evidence type="ECO:0000313" key="3">
    <source>
        <dbReference type="Proteomes" id="UP001642484"/>
    </source>
</evidence>
<accession>A0ABP0HY34</accession>